<dbReference type="Gene3D" id="3.40.50.1220">
    <property type="entry name" value="TPP-binding domain"/>
    <property type="match status" value="1"/>
</dbReference>
<dbReference type="PANTHER" id="PTHR11085:SF9">
    <property type="entry name" value="NAD-DEPENDENT PROTEIN DEACETYLASE SIRTUIN-1"/>
    <property type="match status" value="1"/>
</dbReference>
<name>A0AA38P6C4_9AGAR</name>
<dbReference type="InterPro" id="IPR026590">
    <property type="entry name" value="Ssirtuin_cat_dom"/>
</dbReference>
<evidence type="ECO:0000313" key="12">
    <source>
        <dbReference type="EMBL" id="KAJ3837099.1"/>
    </source>
</evidence>
<dbReference type="Gene3D" id="3.30.1600.10">
    <property type="entry name" value="SIR2/SIRT2 'Small Domain"/>
    <property type="match status" value="1"/>
</dbReference>
<feature type="compositionally biased region" description="Low complexity" evidence="10">
    <location>
        <begin position="481"/>
        <end position="490"/>
    </location>
</feature>
<dbReference type="GO" id="GO:0005634">
    <property type="term" value="C:nucleus"/>
    <property type="evidence" value="ECO:0007669"/>
    <property type="project" value="TreeGrafter"/>
</dbReference>
<comment type="caution">
    <text evidence="12">The sequence shown here is derived from an EMBL/GenBank/DDBJ whole genome shotgun (WGS) entry which is preliminary data.</text>
</comment>
<dbReference type="GO" id="GO:0005739">
    <property type="term" value="C:mitochondrion"/>
    <property type="evidence" value="ECO:0007669"/>
    <property type="project" value="UniProtKB-SubCell"/>
</dbReference>
<evidence type="ECO:0000256" key="9">
    <source>
        <dbReference type="PROSITE-ProRule" id="PRU00236"/>
    </source>
</evidence>
<evidence type="ECO:0000256" key="5">
    <source>
        <dbReference type="ARBA" id="ARBA00022723"/>
    </source>
</evidence>
<dbReference type="InterPro" id="IPR050134">
    <property type="entry name" value="NAD-dep_sirtuin_deacylases"/>
</dbReference>
<evidence type="ECO:0000256" key="8">
    <source>
        <dbReference type="ARBA" id="ARBA00023128"/>
    </source>
</evidence>
<comment type="cofactor">
    <cofactor evidence="1">
        <name>Zn(2+)</name>
        <dbReference type="ChEBI" id="CHEBI:29105"/>
    </cofactor>
</comment>
<keyword evidence="6 9" id="KW-0862">Zinc</keyword>
<keyword evidence="7" id="KW-0520">NAD</keyword>
<feature type="binding site" evidence="9">
    <location>
        <position position="343"/>
    </location>
    <ligand>
        <name>Zn(2+)</name>
        <dbReference type="ChEBI" id="CHEBI:29105"/>
    </ligand>
</feature>
<keyword evidence="8" id="KW-0496">Mitochondrion</keyword>
<evidence type="ECO:0000256" key="1">
    <source>
        <dbReference type="ARBA" id="ARBA00001947"/>
    </source>
</evidence>
<evidence type="ECO:0000259" key="11">
    <source>
        <dbReference type="PROSITE" id="PS50305"/>
    </source>
</evidence>
<evidence type="ECO:0000256" key="6">
    <source>
        <dbReference type="ARBA" id="ARBA00022833"/>
    </source>
</evidence>
<evidence type="ECO:0000313" key="13">
    <source>
        <dbReference type="Proteomes" id="UP001163846"/>
    </source>
</evidence>
<dbReference type="PANTHER" id="PTHR11085">
    <property type="entry name" value="NAD-DEPENDENT PROTEIN DEACYLASE SIRTUIN-5, MITOCHONDRIAL-RELATED"/>
    <property type="match status" value="1"/>
</dbReference>
<feature type="region of interest" description="Disordered" evidence="10">
    <location>
        <begin position="550"/>
        <end position="589"/>
    </location>
</feature>
<protein>
    <submittedName>
        <fullName evidence="12">SIR2-domain-containing protein</fullName>
    </submittedName>
</protein>
<sequence>MDSGSSHNILNSHEFNPSLTSIPPLSESNNASPSNLLLLQVKAFLQAAEDVEVGTETIQELLQLLTDTQTTKVELEPTRDAQDDEDEEWLPADDLNDMELDISALYTGVPNETWTKEERKEMIGFLKERGMGHFVRKYAITRAIPIPKLLSAFGIELCPELQNRSNSTLYYFLRVAMWKELRLRERLPQYNTISDAVNLIRNSKRILILTGAGISVSCGIPDFRSRNGLYAQLGNYELDDPQQMFDINYFRENPSVFYSFASQIYPSNFVPSPCHRFIKLIEDKGQLLRNYTQNIDTLETVAGVERVLQCHGSFATASCLHCRRRVPGTEIESDIMRRKVPLCPVCNPPSSSTPKPGKKMSKKKAKGEWDSECEDESDGASYPPGIMKPDITFFGEKLTDDFEHSLEEDRDNVDLLLVIGTSLKVAPVADILSHLPHSIPQILINKTPIRHINPDIILLGNADDIVIHLCAELGWDLPPITQPSSSSPSPFAGRMQPPRGNLKKRPSSGLDGHQEEGSVIPKRVGTSHVWLFSGAEGGKWLSEFETRYASDPEGVNSAETSPPSSTTQTRASTPGTADLRREVKKARIS</sequence>
<reference evidence="12" key="1">
    <citation type="submission" date="2022-08" db="EMBL/GenBank/DDBJ databases">
        <authorList>
            <consortium name="DOE Joint Genome Institute"/>
            <person name="Min B."/>
            <person name="Riley R."/>
            <person name="Sierra-Patev S."/>
            <person name="Naranjo-Ortiz M."/>
            <person name="Looney B."/>
            <person name="Konkel Z."/>
            <person name="Slot J.C."/>
            <person name="Sakamoto Y."/>
            <person name="Steenwyk J.L."/>
            <person name="Rokas A."/>
            <person name="Carro J."/>
            <person name="Camarero S."/>
            <person name="Ferreira P."/>
            <person name="Molpeceres G."/>
            <person name="Ruiz-Duenas F.J."/>
            <person name="Serrano A."/>
            <person name="Henrissat B."/>
            <person name="Drula E."/>
            <person name="Hughes K.W."/>
            <person name="Mata J.L."/>
            <person name="Ishikawa N.K."/>
            <person name="Vargas-Isla R."/>
            <person name="Ushijima S."/>
            <person name="Smith C.A."/>
            <person name="Ahrendt S."/>
            <person name="Andreopoulos W."/>
            <person name="He G."/>
            <person name="Labutti K."/>
            <person name="Lipzen A."/>
            <person name="Ng V."/>
            <person name="Sandor L."/>
            <person name="Barry K."/>
            <person name="Martinez A.T."/>
            <person name="Xiao Y."/>
            <person name="Gibbons J.G."/>
            <person name="Terashima K."/>
            <person name="Hibbett D.S."/>
            <person name="Grigoriev I.V."/>
        </authorList>
    </citation>
    <scope>NUCLEOTIDE SEQUENCE</scope>
    <source>
        <strain evidence="12">TFB9207</strain>
    </source>
</reference>
<evidence type="ECO:0000256" key="2">
    <source>
        <dbReference type="ARBA" id="ARBA00004173"/>
    </source>
</evidence>
<dbReference type="InterPro" id="IPR029035">
    <property type="entry name" value="DHS-like_NAD/FAD-binding_dom"/>
</dbReference>
<feature type="compositionally biased region" description="Polar residues" evidence="10">
    <location>
        <begin position="557"/>
        <end position="575"/>
    </location>
</feature>
<gene>
    <name evidence="12" type="ORF">F5878DRAFT_623372</name>
</gene>
<dbReference type="SUPFAM" id="SSF52467">
    <property type="entry name" value="DHS-like NAD/FAD-binding domain"/>
    <property type="match status" value="1"/>
</dbReference>
<evidence type="ECO:0000256" key="10">
    <source>
        <dbReference type="SAM" id="MobiDB-lite"/>
    </source>
</evidence>
<keyword evidence="13" id="KW-1185">Reference proteome</keyword>
<comment type="subcellular location">
    <subcellularLocation>
        <location evidence="2">Mitochondrion</location>
    </subcellularLocation>
</comment>
<dbReference type="AlphaFoldDB" id="A0AA38P6C4"/>
<evidence type="ECO:0000256" key="4">
    <source>
        <dbReference type="ARBA" id="ARBA00022679"/>
    </source>
</evidence>
<dbReference type="GO" id="GO:0046872">
    <property type="term" value="F:metal ion binding"/>
    <property type="evidence" value="ECO:0007669"/>
    <property type="project" value="UniProtKB-KW"/>
</dbReference>
<dbReference type="EMBL" id="MU806271">
    <property type="protein sequence ID" value="KAJ3837099.1"/>
    <property type="molecule type" value="Genomic_DNA"/>
</dbReference>
<feature type="region of interest" description="Disordered" evidence="10">
    <location>
        <begin position="347"/>
        <end position="382"/>
    </location>
</feature>
<dbReference type="GO" id="GO:0046970">
    <property type="term" value="F:histone H4K16 deacetylase activity, NAD-dependent"/>
    <property type="evidence" value="ECO:0007669"/>
    <property type="project" value="TreeGrafter"/>
</dbReference>
<feature type="binding site" evidence="9">
    <location>
        <position position="319"/>
    </location>
    <ligand>
        <name>Zn(2+)</name>
        <dbReference type="ChEBI" id="CHEBI:29105"/>
    </ligand>
</feature>
<feature type="compositionally biased region" description="Basic residues" evidence="10">
    <location>
        <begin position="356"/>
        <end position="365"/>
    </location>
</feature>
<evidence type="ECO:0000256" key="7">
    <source>
        <dbReference type="ARBA" id="ARBA00023027"/>
    </source>
</evidence>
<accession>A0AA38P6C4</accession>
<feature type="binding site" evidence="9">
    <location>
        <position position="322"/>
    </location>
    <ligand>
        <name>Zn(2+)</name>
        <dbReference type="ChEBI" id="CHEBI:29105"/>
    </ligand>
</feature>
<keyword evidence="4" id="KW-0808">Transferase</keyword>
<feature type="active site" description="Proton acceptor" evidence="9">
    <location>
        <position position="311"/>
    </location>
</feature>
<dbReference type="InterPro" id="IPR003000">
    <property type="entry name" value="Sirtuin"/>
</dbReference>
<dbReference type="InterPro" id="IPR026591">
    <property type="entry name" value="Sirtuin_cat_small_dom_sf"/>
</dbReference>
<organism evidence="12 13">
    <name type="scientific">Lentinula raphanica</name>
    <dbReference type="NCBI Taxonomy" id="153919"/>
    <lineage>
        <taxon>Eukaryota</taxon>
        <taxon>Fungi</taxon>
        <taxon>Dikarya</taxon>
        <taxon>Basidiomycota</taxon>
        <taxon>Agaricomycotina</taxon>
        <taxon>Agaricomycetes</taxon>
        <taxon>Agaricomycetidae</taxon>
        <taxon>Agaricales</taxon>
        <taxon>Marasmiineae</taxon>
        <taxon>Omphalotaceae</taxon>
        <taxon>Lentinula</taxon>
    </lineage>
</organism>
<dbReference type="GO" id="GO:0070403">
    <property type="term" value="F:NAD+ binding"/>
    <property type="evidence" value="ECO:0007669"/>
    <property type="project" value="InterPro"/>
</dbReference>
<keyword evidence="5 9" id="KW-0479">Metal-binding</keyword>
<dbReference type="PROSITE" id="PS50305">
    <property type="entry name" value="SIRTUIN"/>
    <property type="match status" value="1"/>
</dbReference>
<feature type="region of interest" description="Disordered" evidence="10">
    <location>
        <begin position="481"/>
        <end position="519"/>
    </location>
</feature>
<feature type="domain" description="Deacetylase sirtuin-type" evidence="11">
    <location>
        <begin position="186"/>
        <end position="476"/>
    </location>
</feature>
<feature type="binding site" evidence="9">
    <location>
        <position position="373"/>
    </location>
    <ligand>
        <name>Zn(2+)</name>
        <dbReference type="ChEBI" id="CHEBI:29105"/>
    </ligand>
</feature>
<evidence type="ECO:0000256" key="3">
    <source>
        <dbReference type="ARBA" id="ARBA00006924"/>
    </source>
</evidence>
<comment type="similarity">
    <text evidence="3">Belongs to the sirtuin family. Class I subfamily.</text>
</comment>
<dbReference type="Proteomes" id="UP001163846">
    <property type="component" value="Unassembled WGS sequence"/>
</dbReference>
<proteinExistence type="inferred from homology"/>
<dbReference type="Pfam" id="PF02146">
    <property type="entry name" value="SIR2"/>
    <property type="match status" value="1"/>
</dbReference>